<sequence>MIAGQYRFTDAHLTEIVRIFEMRPEERVRHSSAPRRRIAAPPPADPPATALRARRPRRSRQPT</sequence>
<gene>
    <name evidence="2" type="ORF">SAMN04489712_13258</name>
</gene>
<evidence type="ECO:0000256" key="1">
    <source>
        <dbReference type="SAM" id="MobiDB-lite"/>
    </source>
</evidence>
<dbReference type="AlphaFoldDB" id="A0A1H6E4I2"/>
<feature type="compositionally biased region" description="Basic residues" evidence="1">
    <location>
        <begin position="52"/>
        <end position="63"/>
    </location>
</feature>
<dbReference type="RefSeq" id="WP_200827716.1">
    <property type="nucleotide sequence ID" value="NZ_FNVO01000032.1"/>
</dbReference>
<feature type="region of interest" description="Disordered" evidence="1">
    <location>
        <begin position="23"/>
        <end position="63"/>
    </location>
</feature>
<evidence type="ECO:0008006" key="4">
    <source>
        <dbReference type="Google" id="ProtNLM"/>
    </source>
</evidence>
<organism evidence="2 3">
    <name type="scientific">Thermomonospora echinospora</name>
    <dbReference type="NCBI Taxonomy" id="1992"/>
    <lineage>
        <taxon>Bacteria</taxon>
        <taxon>Bacillati</taxon>
        <taxon>Actinomycetota</taxon>
        <taxon>Actinomycetes</taxon>
        <taxon>Streptosporangiales</taxon>
        <taxon>Thermomonosporaceae</taxon>
        <taxon>Thermomonospora</taxon>
    </lineage>
</organism>
<proteinExistence type="predicted"/>
<protein>
    <recommendedName>
        <fullName evidence="4">DUF4158 domain-containing protein</fullName>
    </recommendedName>
</protein>
<reference evidence="3" key="1">
    <citation type="submission" date="2016-10" db="EMBL/GenBank/DDBJ databases">
        <authorList>
            <person name="Varghese N."/>
            <person name="Submissions S."/>
        </authorList>
    </citation>
    <scope>NUCLEOTIDE SEQUENCE [LARGE SCALE GENOMIC DNA]</scope>
    <source>
        <strain evidence="3">DSM 43163</strain>
    </source>
</reference>
<keyword evidence="3" id="KW-1185">Reference proteome</keyword>
<evidence type="ECO:0000313" key="2">
    <source>
        <dbReference type="EMBL" id="SEG92211.1"/>
    </source>
</evidence>
<name>A0A1H6E4I2_9ACTN</name>
<evidence type="ECO:0000313" key="3">
    <source>
        <dbReference type="Proteomes" id="UP000236723"/>
    </source>
</evidence>
<dbReference type="EMBL" id="FNVO01000032">
    <property type="protein sequence ID" value="SEG92211.1"/>
    <property type="molecule type" value="Genomic_DNA"/>
</dbReference>
<dbReference type="Proteomes" id="UP000236723">
    <property type="component" value="Unassembled WGS sequence"/>
</dbReference>
<accession>A0A1H6E4I2</accession>